<evidence type="ECO:0000256" key="3">
    <source>
        <dbReference type="ARBA" id="ARBA00022741"/>
    </source>
</evidence>
<keyword evidence="4" id="KW-0418">Kinase</keyword>
<evidence type="ECO:0000259" key="7">
    <source>
        <dbReference type="Pfam" id="PF16575"/>
    </source>
</evidence>
<evidence type="ECO:0000313" key="8">
    <source>
        <dbReference type="EMBL" id="CAF0920179.1"/>
    </source>
</evidence>
<dbReference type="PANTHER" id="PTHR12755:SF3">
    <property type="entry name" value="POLYNUCLEOTIDE 5'-HYDROXYL-KINASE NOL9"/>
    <property type="match status" value="1"/>
</dbReference>
<dbReference type="Pfam" id="PF16575">
    <property type="entry name" value="CLP1_P"/>
    <property type="match status" value="1"/>
</dbReference>
<name>A0A814AU51_9BILA</name>
<evidence type="ECO:0000256" key="1">
    <source>
        <dbReference type="ARBA" id="ARBA00011003"/>
    </source>
</evidence>
<dbReference type="GO" id="GO:0000448">
    <property type="term" value="P:cleavage in ITS2 between 5.8S rRNA and LSU-rRNA of tricistronic rRNA transcript (SSU-rRNA, 5.8S rRNA, LSU-rRNA)"/>
    <property type="evidence" value="ECO:0007669"/>
    <property type="project" value="TreeGrafter"/>
</dbReference>
<feature type="domain" description="Clp1 P-loop" evidence="7">
    <location>
        <begin position="342"/>
        <end position="480"/>
    </location>
</feature>
<dbReference type="AlphaFoldDB" id="A0A814AU51"/>
<dbReference type="Gene3D" id="3.40.50.300">
    <property type="entry name" value="P-loop containing nucleotide triphosphate hydrolases"/>
    <property type="match status" value="1"/>
</dbReference>
<dbReference type="GO" id="GO:0051731">
    <property type="term" value="F:polynucleotide 5'-hydroxyl-kinase activity"/>
    <property type="evidence" value="ECO:0007669"/>
    <property type="project" value="InterPro"/>
</dbReference>
<dbReference type="EMBL" id="CAJNOT010000267">
    <property type="protein sequence ID" value="CAF0920179.1"/>
    <property type="molecule type" value="Genomic_DNA"/>
</dbReference>
<evidence type="ECO:0000256" key="2">
    <source>
        <dbReference type="ARBA" id="ARBA00022679"/>
    </source>
</evidence>
<accession>A0A814AU51</accession>
<dbReference type="GO" id="GO:0005524">
    <property type="term" value="F:ATP binding"/>
    <property type="evidence" value="ECO:0007669"/>
    <property type="project" value="UniProtKB-KW"/>
</dbReference>
<organism evidence="8 9">
    <name type="scientific">Rotaria sordida</name>
    <dbReference type="NCBI Taxonomy" id="392033"/>
    <lineage>
        <taxon>Eukaryota</taxon>
        <taxon>Metazoa</taxon>
        <taxon>Spiralia</taxon>
        <taxon>Gnathifera</taxon>
        <taxon>Rotifera</taxon>
        <taxon>Eurotatoria</taxon>
        <taxon>Bdelloidea</taxon>
        <taxon>Philodinida</taxon>
        <taxon>Philodinidae</taxon>
        <taxon>Rotaria</taxon>
    </lineage>
</organism>
<comment type="similarity">
    <text evidence="1">Belongs to the Clp1 family. NOL9/GRC3 subfamily.</text>
</comment>
<dbReference type="InterPro" id="IPR027417">
    <property type="entry name" value="P-loop_NTPase"/>
</dbReference>
<protein>
    <recommendedName>
        <fullName evidence="7">Clp1 P-loop domain-containing protein</fullName>
    </recommendedName>
</protein>
<evidence type="ECO:0000256" key="6">
    <source>
        <dbReference type="SAM" id="Coils"/>
    </source>
</evidence>
<reference evidence="8" key="1">
    <citation type="submission" date="2021-02" db="EMBL/GenBank/DDBJ databases">
        <authorList>
            <person name="Nowell W R."/>
        </authorList>
    </citation>
    <scope>NUCLEOTIDE SEQUENCE</scope>
</reference>
<keyword evidence="6" id="KW-0175">Coiled coil</keyword>
<evidence type="ECO:0000256" key="5">
    <source>
        <dbReference type="ARBA" id="ARBA00022840"/>
    </source>
</evidence>
<keyword evidence="2" id="KW-0808">Transferase</keyword>
<feature type="coiled-coil region" evidence="6">
    <location>
        <begin position="66"/>
        <end position="94"/>
    </location>
</feature>
<gene>
    <name evidence="8" type="ORF">ZHD862_LOCUS8351</name>
</gene>
<keyword evidence="3" id="KW-0547">Nucleotide-binding</keyword>
<keyword evidence="5" id="KW-0067">ATP-binding</keyword>
<dbReference type="InterPro" id="IPR032319">
    <property type="entry name" value="CLP1_P"/>
</dbReference>
<evidence type="ECO:0000256" key="4">
    <source>
        <dbReference type="ARBA" id="ARBA00022777"/>
    </source>
</evidence>
<evidence type="ECO:0000313" key="9">
    <source>
        <dbReference type="Proteomes" id="UP000663864"/>
    </source>
</evidence>
<sequence length="697" mass="81321">MKNLFSTYEIIQSDMKKSKETPVIVETSVGKFLLRDFRPPIQLRTSPRKKKTKLKKEIKRLDENTLTLLTNKKQQQQQQQKKKQKKKINKIKKQLNFNHNNEQKEKNSILFIISNDEQENHLNDDDLTNSRYNLCFVNSKTRRGLIFSPRSSRISLLGIFSLTQLFGPSASLHGFNLELLKSYSIYNLSSQSLMSIETATFFSKCSFNENQILSFFNDYHIELSLPEIYIEFIQKLAKFHHGLSVFFIEQLETTWIESMKEFSNNNNHLSNQWLFNYNNNDDDEQLENTDVFKQLWPGMGAFKDSYHHSIIYSNEIRSTTDEIISRLSNKTTDDPLIVFVCGAKDSGKSTYLRYLINKCLSQTDILPKLTFLDCDIGQSEFTPSGSISLIHNIIEPLFGPSASHLKKPLKSFYFGNIKVENDKILNYLDYVKLLYDYIKNYQHDLLLINTMGWGSDTGLIIMKELIDLIKPTILIQLRSSSPYFRHTMPDINPQWSINASISNIYRQTNKIPLSYSYNEYDYNLLLTPIRQHNYGKSNLTRQACLWSYFSQIEIKQLIIKPLIDYINYIEILKFEKIGIGLLHRQIEPKYLLQVLNGSIIALCRIKHDMLYHTSSSFPALIDERANVECLGFGFIRSIDMIHHEIHVIIPDRSIPKTMINALIKGYDDCPDEFYLMSIDRWRGYMPPYVTGIFNSTM</sequence>
<comment type="caution">
    <text evidence="8">The sequence shown here is derived from an EMBL/GenBank/DDBJ whole genome shotgun (WGS) entry which is preliminary data.</text>
</comment>
<dbReference type="GO" id="GO:0005634">
    <property type="term" value="C:nucleus"/>
    <property type="evidence" value="ECO:0007669"/>
    <property type="project" value="TreeGrafter"/>
</dbReference>
<dbReference type="Proteomes" id="UP000663864">
    <property type="component" value="Unassembled WGS sequence"/>
</dbReference>
<proteinExistence type="inferred from homology"/>
<dbReference type="InterPro" id="IPR045116">
    <property type="entry name" value="Clp1/Grc3"/>
</dbReference>
<dbReference type="PANTHER" id="PTHR12755">
    <property type="entry name" value="CLEAVAGE/POLYADENYLATION FACTOR IA SUBUNIT CLP1P"/>
    <property type="match status" value="1"/>
</dbReference>